<evidence type="ECO:0000256" key="1">
    <source>
        <dbReference type="SAM" id="SignalP"/>
    </source>
</evidence>
<accession>A0A1M5F2C2</accession>
<organism evidence="2 3">
    <name type="scientific">Arenibacter palladensis</name>
    <dbReference type="NCBI Taxonomy" id="237373"/>
    <lineage>
        <taxon>Bacteria</taxon>
        <taxon>Pseudomonadati</taxon>
        <taxon>Bacteroidota</taxon>
        <taxon>Flavobacteriia</taxon>
        <taxon>Flavobacteriales</taxon>
        <taxon>Flavobacteriaceae</taxon>
        <taxon>Arenibacter</taxon>
    </lineage>
</organism>
<dbReference type="Proteomes" id="UP000184406">
    <property type="component" value="Unassembled WGS sequence"/>
</dbReference>
<evidence type="ECO:0000313" key="2">
    <source>
        <dbReference type="EMBL" id="SHF85710.1"/>
    </source>
</evidence>
<feature type="signal peptide" evidence="1">
    <location>
        <begin position="1"/>
        <end position="23"/>
    </location>
</feature>
<keyword evidence="3" id="KW-1185">Reference proteome</keyword>
<evidence type="ECO:0008006" key="4">
    <source>
        <dbReference type="Google" id="ProtNLM"/>
    </source>
</evidence>
<dbReference type="RefSeq" id="WP_143153231.1">
    <property type="nucleotide sequence ID" value="NZ_FQUX01000008.1"/>
</dbReference>
<sequence>MKKSIMPFTVMGILFLLSFSTQAQSNDWTGKWNTTLLGNSLGELNITKSGDIYTGTFPNGKLDGKYENGNLTGTYRRTVNSFDRTGMGKMGLFTFIMHAGKKSFEGEYKPEGKDDWQPDNWNGSRPNSLYGNIIEEQVAKDELDKREQVLKDFANKDKPAPIKPWTGTWETDVLGKLKINQKNIANVLGKYRFQVNNKFTNGDITGKVTDSNRKEFEGHFKDSEGKSGQIKISYSYLVNATPGYDFSGVLIYDFTPEQKKMNIPLTKKVVSIKGHRVSSLLPNMVNYN</sequence>
<feature type="chain" id="PRO_5013064599" description="MORN repeat-containing protein" evidence="1">
    <location>
        <begin position="24"/>
        <end position="288"/>
    </location>
</feature>
<gene>
    <name evidence="2" type="ORF">SAMN03080594_108116</name>
</gene>
<protein>
    <recommendedName>
        <fullName evidence="4">MORN repeat-containing protein</fullName>
    </recommendedName>
</protein>
<dbReference type="OrthoDB" id="1407143at2"/>
<evidence type="ECO:0000313" key="3">
    <source>
        <dbReference type="Proteomes" id="UP000184406"/>
    </source>
</evidence>
<reference evidence="3" key="1">
    <citation type="submission" date="2016-11" db="EMBL/GenBank/DDBJ databases">
        <authorList>
            <person name="Varghese N."/>
            <person name="Submissions S."/>
        </authorList>
    </citation>
    <scope>NUCLEOTIDE SEQUENCE [LARGE SCALE GENOMIC DNA]</scope>
    <source>
        <strain evidence="3">DSM 17539</strain>
    </source>
</reference>
<proteinExistence type="predicted"/>
<keyword evidence="1" id="KW-0732">Signal</keyword>
<dbReference type="EMBL" id="FQUX01000008">
    <property type="protein sequence ID" value="SHF85710.1"/>
    <property type="molecule type" value="Genomic_DNA"/>
</dbReference>
<name>A0A1M5F2C2_9FLAO</name>
<dbReference type="AlphaFoldDB" id="A0A1M5F2C2"/>